<proteinExistence type="predicted"/>
<gene>
    <name evidence="3" type="ORF">QWY15_12990</name>
</gene>
<organism evidence="3 4">
    <name type="scientific">Planococcus liqunii</name>
    <dbReference type="NCBI Taxonomy" id="3058394"/>
    <lineage>
        <taxon>Bacteria</taxon>
        <taxon>Bacillati</taxon>
        <taxon>Bacillota</taxon>
        <taxon>Bacilli</taxon>
        <taxon>Bacillales</taxon>
        <taxon>Caryophanaceae</taxon>
        <taxon>Planococcus</taxon>
    </lineage>
</organism>
<evidence type="ECO:0000259" key="1">
    <source>
        <dbReference type="Pfam" id="PF01548"/>
    </source>
</evidence>
<dbReference type="PANTHER" id="PTHR33055">
    <property type="entry name" value="TRANSPOSASE FOR INSERTION SEQUENCE ELEMENT IS1111A"/>
    <property type="match status" value="1"/>
</dbReference>
<name>A0ABT8MTI2_9BACL</name>
<dbReference type="InterPro" id="IPR003346">
    <property type="entry name" value="Transposase_20"/>
</dbReference>
<feature type="domain" description="Transposase IS110-like N-terminal" evidence="1">
    <location>
        <begin position="7"/>
        <end position="161"/>
    </location>
</feature>
<comment type="caution">
    <text evidence="3">The sequence shown here is derived from an EMBL/GenBank/DDBJ whole genome shotgun (WGS) entry which is preliminary data.</text>
</comment>
<dbReference type="InterPro" id="IPR002525">
    <property type="entry name" value="Transp_IS110-like_N"/>
</dbReference>
<keyword evidence="4" id="KW-1185">Reference proteome</keyword>
<dbReference type="Gene3D" id="1.10.287.4070">
    <property type="match status" value="1"/>
</dbReference>
<feature type="domain" description="Transposase IS116/IS110/IS902 C-terminal" evidence="2">
    <location>
        <begin position="272"/>
        <end position="348"/>
    </location>
</feature>
<accession>A0ABT8MTI2</accession>
<dbReference type="EMBL" id="JAUJWW010000005">
    <property type="protein sequence ID" value="MDN7228215.1"/>
    <property type="molecule type" value="Genomic_DNA"/>
</dbReference>
<dbReference type="PANTHER" id="PTHR33055:SF13">
    <property type="entry name" value="TRANSPOSASE"/>
    <property type="match status" value="1"/>
</dbReference>
<reference evidence="3 4" key="1">
    <citation type="submission" date="2023-06" db="EMBL/GenBank/DDBJ databases">
        <title>Novel species in genus Planococcus.</title>
        <authorList>
            <person name="Ning S."/>
        </authorList>
    </citation>
    <scope>NUCLEOTIDE SEQUENCE [LARGE SCALE GENOMIC DNA]</scope>
    <source>
        <strain evidence="3 4">N064</strain>
    </source>
</reference>
<protein>
    <submittedName>
        <fullName evidence="3">IS110 family transposase</fullName>
    </submittedName>
</protein>
<evidence type="ECO:0000313" key="4">
    <source>
        <dbReference type="Proteomes" id="UP001172054"/>
    </source>
</evidence>
<evidence type="ECO:0000259" key="2">
    <source>
        <dbReference type="Pfam" id="PF02371"/>
    </source>
</evidence>
<evidence type="ECO:0000313" key="3">
    <source>
        <dbReference type="EMBL" id="MDN7228215.1"/>
    </source>
</evidence>
<dbReference type="InterPro" id="IPR047650">
    <property type="entry name" value="Transpos_IS110"/>
</dbReference>
<dbReference type="Pfam" id="PF01548">
    <property type="entry name" value="DEDD_Tnp_IS110"/>
    <property type="match status" value="1"/>
</dbReference>
<dbReference type="Proteomes" id="UP001172054">
    <property type="component" value="Unassembled WGS sequence"/>
</dbReference>
<dbReference type="RefSeq" id="WP_301726681.1">
    <property type="nucleotide sequence ID" value="NZ_JAUJWW010000005.1"/>
</dbReference>
<sequence>MKHVIAFDVSMGKSYVVVYNALKTCIAEKEIQHTRTDFAELKQLIDDLTAGYEEVPQLVFEATGVYSRPLERFMQENGYPYYLLNPLEAKLQSDRLRNHKTDRADAHQLASSHFQNERRLETPSSDIYRQLKKLSRHYSDLDAELTIVRGRLHTELQLTFPELIGLFTTKSDLFLRLVQLFPHPDLVLEHSKTVLKNRILTNTEKRISVKKAEEKAIQLLDAAGSSYPAVKVDDLSCELVRLYAKRFQELVFLKEACIKKMAALASPLNEYAILLSIPGIGDNTAVRLLAEIGDIRRFENHKQLNAFAGIDIRRYQSGKFLARDRINKRGNKHLRKLLYIIIMNMLKQQRLSQNHLVDYYQKLKKQPYNKCHKVAVVACMNKLLKTIHHLVTHQLRYDYRLSPCTVAPTVYHIPPLRKNEKAGGFFSMFIFSSNQYSPSRRKKISKELRYSRRKYID</sequence>
<dbReference type="NCBIfam" id="NF033542">
    <property type="entry name" value="transpos_IS110"/>
    <property type="match status" value="1"/>
</dbReference>
<dbReference type="Pfam" id="PF02371">
    <property type="entry name" value="Transposase_20"/>
    <property type="match status" value="1"/>
</dbReference>